<dbReference type="SMART" id="SM00382">
    <property type="entry name" value="AAA"/>
    <property type="match status" value="1"/>
</dbReference>
<dbReference type="InterPro" id="IPR017871">
    <property type="entry name" value="ABC_transporter-like_CS"/>
</dbReference>
<dbReference type="Pfam" id="PF08352">
    <property type="entry name" value="oligo_HPY"/>
    <property type="match status" value="1"/>
</dbReference>
<dbReference type="NCBIfam" id="TIGR01727">
    <property type="entry name" value="oligo_HPY"/>
    <property type="match status" value="1"/>
</dbReference>
<evidence type="ECO:0000256" key="8">
    <source>
        <dbReference type="SAM" id="MobiDB-lite"/>
    </source>
</evidence>
<dbReference type="Proteomes" id="UP001279642">
    <property type="component" value="Unassembled WGS sequence"/>
</dbReference>
<keyword evidence="5" id="KW-0547">Nucleotide-binding</keyword>
<gene>
    <name evidence="10" type="ORF">SMD27_00470</name>
</gene>
<dbReference type="InterPro" id="IPR027417">
    <property type="entry name" value="P-loop_NTPase"/>
</dbReference>
<evidence type="ECO:0000313" key="11">
    <source>
        <dbReference type="Proteomes" id="UP001279642"/>
    </source>
</evidence>
<evidence type="ECO:0000256" key="6">
    <source>
        <dbReference type="ARBA" id="ARBA00022840"/>
    </source>
</evidence>
<comment type="subcellular location">
    <subcellularLocation>
        <location evidence="1">Cell inner membrane</location>
        <topology evidence="1">Peripheral membrane protein</topology>
    </subcellularLocation>
</comment>
<dbReference type="PANTHER" id="PTHR43297">
    <property type="entry name" value="OLIGOPEPTIDE TRANSPORT ATP-BINDING PROTEIN APPD"/>
    <property type="match status" value="1"/>
</dbReference>
<dbReference type="RefSeq" id="WP_320506373.1">
    <property type="nucleotide sequence ID" value="NZ_JAXCLW010000001.1"/>
</dbReference>
<dbReference type="PROSITE" id="PS50893">
    <property type="entry name" value="ABC_TRANSPORTER_2"/>
    <property type="match status" value="1"/>
</dbReference>
<sequence>MARISAPLLDIRNLSVEFQTHRGPFRAVDGIDLTLESGELLGVVGESGSGKSVTMLAVMGLIAWPGKVKADRMTFDGIDLLALSPRARRKIVGKDIAMIFQEPMTSLNPCFTVGFQIMEALKAHEGGSRAERRRRTIELLEQVGIPAAESRLSAFPHQLSGGMCQRVMIAMAIACNPRLLIADEPTTALDVTIQAQILDLLVSLQRERGMGLVLITHDMGVVAETAQRVSVMYASQQVEEQPVDSLFANPHHPYTAALLQALPERSEEHLRLNTIPGMVPGIGDRPVGCVFHPRCAYADERCRAERPLLAPLPENPDPAKLVRCHYPLIGGQPSVRPDPHRSNPYRPESNHPASAEVRP</sequence>
<organism evidence="10 11">
    <name type="scientific">Dongia soli</name>
    <dbReference type="NCBI Taxonomy" id="600628"/>
    <lineage>
        <taxon>Bacteria</taxon>
        <taxon>Pseudomonadati</taxon>
        <taxon>Pseudomonadota</taxon>
        <taxon>Alphaproteobacteria</taxon>
        <taxon>Rhodospirillales</taxon>
        <taxon>Dongiaceae</taxon>
        <taxon>Dongia</taxon>
    </lineage>
</organism>
<dbReference type="Pfam" id="PF00005">
    <property type="entry name" value="ABC_tran"/>
    <property type="match status" value="1"/>
</dbReference>
<evidence type="ECO:0000313" key="10">
    <source>
        <dbReference type="EMBL" id="MDY0881304.1"/>
    </source>
</evidence>
<accession>A0ABU5E6F9</accession>
<proteinExistence type="inferred from homology"/>
<dbReference type="GO" id="GO:0005524">
    <property type="term" value="F:ATP binding"/>
    <property type="evidence" value="ECO:0007669"/>
    <property type="project" value="UniProtKB-KW"/>
</dbReference>
<dbReference type="PROSITE" id="PS00211">
    <property type="entry name" value="ABC_TRANSPORTER_1"/>
    <property type="match status" value="1"/>
</dbReference>
<feature type="domain" description="ABC transporter" evidence="9">
    <location>
        <begin position="11"/>
        <end position="259"/>
    </location>
</feature>
<evidence type="ECO:0000256" key="2">
    <source>
        <dbReference type="ARBA" id="ARBA00005417"/>
    </source>
</evidence>
<dbReference type="InterPro" id="IPR050388">
    <property type="entry name" value="ABC_Ni/Peptide_Import"/>
</dbReference>
<keyword evidence="4" id="KW-1003">Cell membrane</keyword>
<evidence type="ECO:0000256" key="1">
    <source>
        <dbReference type="ARBA" id="ARBA00004417"/>
    </source>
</evidence>
<dbReference type="SUPFAM" id="SSF52540">
    <property type="entry name" value="P-loop containing nucleoside triphosphate hydrolases"/>
    <property type="match status" value="1"/>
</dbReference>
<comment type="similarity">
    <text evidence="2">Belongs to the ABC transporter superfamily.</text>
</comment>
<evidence type="ECO:0000256" key="3">
    <source>
        <dbReference type="ARBA" id="ARBA00022448"/>
    </source>
</evidence>
<keyword evidence="3" id="KW-0813">Transport</keyword>
<evidence type="ECO:0000256" key="7">
    <source>
        <dbReference type="ARBA" id="ARBA00023136"/>
    </source>
</evidence>
<evidence type="ECO:0000259" key="9">
    <source>
        <dbReference type="PROSITE" id="PS50893"/>
    </source>
</evidence>
<dbReference type="Gene3D" id="3.40.50.300">
    <property type="entry name" value="P-loop containing nucleotide triphosphate hydrolases"/>
    <property type="match status" value="1"/>
</dbReference>
<name>A0ABU5E6F9_9PROT</name>
<dbReference type="InterPro" id="IPR003593">
    <property type="entry name" value="AAA+_ATPase"/>
</dbReference>
<dbReference type="InterPro" id="IPR013563">
    <property type="entry name" value="Oligopep_ABC_C"/>
</dbReference>
<feature type="region of interest" description="Disordered" evidence="8">
    <location>
        <begin position="331"/>
        <end position="359"/>
    </location>
</feature>
<evidence type="ECO:0000256" key="5">
    <source>
        <dbReference type="ARBA" id="ARBA00022741"/>
    </source>
</evidence>
<evidence type="ECO:0000256" key="4">
    <source>
        <dbReference type="ARBA" id="ARBA00022475"/>
    </source>
</evidence>
<comment type="caution">
    <text evidence="10">The sequence shown here is derived from an EMBL/GenBank/DDBJ whole genome shotgun (WGS) entry which is preliminary data.</text>
</comment>
<dbReference type="PANTHER" id="PTHR43297:SF2">
    <property type="entry name" value="DIPEPTIDE TRANSPORT ATP-BINDING PROTEIN DPPD"/>
    <property type="match status" value="1"/>
</dbReference>
<keyword evidence="11" id="KW-1185">Reference proteome</keyword>
<reference evidence="10 11" key="1">
    <citation type="journal article" date="2016" name="Antonie Van Leeuwenhoek">
        <title>Dongia soli sp. nov., isolated from soil from Dokdo, Korea.</title>
        <authorList>
            <person name="Kim D.U."/>
            <person name="Lee H."/>
            <person name="Kim H."/>
            <person name="Kim S.G."/>
            <person name="Ka J.O."/>
        </authorList>
    </citation>
    <scope>NUCLEOTIDE SEQUENCE [LARGE SCALE GENOMIC DNA]</scope>
    <source>
        <strain evidence="10 11">D78</strain>
    </source>
</reference>
<dbReference type="InterPro" id="IPR003439">
    <property type="entry name" value="ABC_transporter-like_ATP-bd"/>
</dbReference>
<keyword evidence="7" id="KW-0472">Membrane</keyword>
<keyword evidence="6 10" id="KW-0067">ATP-binding</keyword>
<dbReference type="EMBL" id="JAXCLW010000001">
    <property type="protein sequence ID" value="MDY0881304.1"/>
    <property type="molecule type" value="Genomic_DNA"/>
</dbReference>
<dbReference type="CDD" id="cd03257">
    <property type="entry name" value="ABC_NikE_OppD_transporters"/>
    <property type="match status" value="1"/>
</dbReference>
<protein>
    <submittedName>
        <fullName evidence="10">ABC transporter ATP-binding protein</fullName>
    </submittedName>
</protein>